<evidence type="ECO:0000313" key="2">
    <source>
        <dbReference type="EMBL" id="QHU35059.1"/>
    </source>
</evidence>
<sequence length="362" mass="41567">MIKLITYILVITILIILINLHKNNIKEYFNSFKSITVSVSPKVFKPIVIHSGNVNGLYYNYIKTLKNLFPLKNIRSKGSINNINNLLLDNGDMVIAQSDLALDYYIGKTKKYSNNSDLRLVSVLFNESPILLVHNDSKINNWMDLRGKNIAIGNYGSGSYFIAKELLKLADINTKDINIIDIDIFNIDLINKSLLSRQIDAIFYMIENPNNFIKKISSKNFINLLGTQGINPNLIKSRFPTWNKNRVLMSDYNIVGNKYLLNTFSSPVYLLAKKNYNNKYVYQITETIMSNRLFIINNIKPRFKKVLEKIPPSYQIGTDDSNEIPYHLGTKKFLIDIGMISYNQNPKCYLFAGSNICNEEIL</sequence>
<proteinExistence type="predicted"/>
<dbReference type="Gene3D" id="3.40.190.10">
    <property type="entry name" value="Periplasmic binding protein-like II"/>
    <property type="match status" value="2"/>
</dbReference>
<feature type="transmembrane region" description="Helical" evidence="1">
    <location>
        <begin position="5"/>
        <end position="21"/>
    </location>
</feature>
<dbReference type="PANTHER" id="PTHR42941">
    <property type="entry name" value="SLL1037 PROTEIN"/>
    <property type="match status" value="1"/>
</dbReference>
<dbReference type="Pfam" id="PF16868">
    <property type="entry name" value="NMT1_3"/>
    <property type="match status" value="1"/>
</dbReference>
<keyword evidence="1" id="KW-1133">Transmembrane helix</keyword>
<organism evidence="2">
    <name type="scientific">viral metagenome</name>
    <dbReference type="NCBI Taxonomy" id="1070528"/>
    <lineage>
        <taxon>unclassified sequences</taxon>
        <taxon>metagenomes</taxon>
        <taxon>organismal metagenomes</taxon>
    </lineage>
</organism>
<accession>A0A6C0LWC6</accession>
<evidence type="ECO:0000256" key="1">
    <source>
        <dbReference type="SAM" id="Phobius"/>
    </source>
</evidence>
<dbReference type="NCBIfam" id="TIGR02122">
    <property type="entry name" value="TRAP_TAXI"/>
    <property type="match status" value="1"/>
</dbReference>
<name>A0A6C0LWC6_9ZZZZ</name>
<dbReference type="PANTHER" id="PTHR42941:SF1">
    <property type="entry name" value="SLL1037 PROTEIN"/>
    <property type="match status" value="1"/>
</dbReference>
<protein>
    <recommendedName>
        <fullName evidence="3">SsuA/THI5-like domain-containing protein</fullName>
    </recommendedName>
</protein>
<evidence type="ECO:0008006" key="3">
    <source>
        <dbReference type="Google" id="ProtNLM"/>
    </source>
</evidence>
<dbReference type="AlphaFoldDB" id="A0A6C0LWC6"/>
<dbReference type="SUPFAM" id="SSF53850">
    <property type="entry name" value="Periplasmic binding protein-like II"/>
    <property type="match status" value="1"/>
</dbReference>
<reference evidence="2" key="1">
    <citation type="journal article" date="2020" name="Nature">
        <title>Giant virus diversity and host interactions through global metagenomics.</title>
        <authorList>
            <person name="Schulz F."/>
            <person name="Roux S."/>
            <person name="Paez-Espino D."/>
            <person name="Jungbluth S."/>
            <person name="Walsh D.A."/>
            <person name="Denef V.J."/>
            <person name="McMahon K.D."/>
            <person name="Konstantinidis K.T."/>
            <person name="Eloe-Fadrosh E.A."/>
            <person name="Kyrpides N.C."/>
            <person name="Woyke T."/>
        </authorList>
    </citation>
    <scope>NUCLEOTIDE SEQUENCE</scope>
    <source>
        <strain evidence="2">GVMAG-S-1017745-26</strain>
    </source>
</reference>
<keyword evidence="1" id="KW-0472">Membrane</keyword>
<keyword evidence="1" id="KW-0812">Transmembrane</keyword>
<dbReference type="EMBL" id="MN740583">
    <property type="protein sequence ID" value="QHU35059.1"/>
    <property type="molecule type" value="Genomic_DNA"/>
</dbReference>
<dbReference type="InterPro" id="IPR011852">
    <property type="entry name" value="TRAP_TAXI"/>
</dbReference>